<dbReference type="Pfam" id="PF26575">
    <property type="entry name" value="HHO5_N"/>
    <property type="match status" value="1"/>
</dbReference>
<keyword evidence="3" id="KW-1185">Reference proteome</keyword>
<comment type="caution">
    <text evidence="2">The sequence shown here is derived from an EMBL/GenBank/DDBJ whole genome shotgun (WGS) entry which is preliminary data.</text>
</comment>
<accession>A0A8X7VA20</accession>
<protein>
    <recommendedName>
        <fullName evidence="1">HHO5-like N-terminal domain-containing protein</fullName>
    </recommendedName>
</protein>
<dbReference type="AlphaFoldDB" id="A0A8X7VA20"/>
<feature type="domain" description="HHO5-like N-terminal" evidence="1">
    <location>
        <begin position="21"/>
        <end position="55"/>
    </location>
</feature>
<evidence type="ECO:0000313" key="2">
    <source>
        <dbReference type="EMBL" id="KAG2307066.1"/>
    </source>
</evidence>
<evidence type="ECO:0000259" key="1">
    <source>
        <dbReference type="Pfam" id="PF26575"/>
    </source>
</evidence>
<reference evidence="2 3" key="1">
    <citation type="submission" date="2020-02" db="EMBL/GenBank/DDBJ databases">
        <authorList>
            <person name="Ma Q."/>
            <person name="Huang Y."/>
            <person name="Song X."/>
            <person name="Pei D."/>
        </authorList>
    </citation>
    <scope>NUCLEOTIDE SEQUENCE [LARGE SCALE GENOMIC DNA]</scope>
    <source>
        <strain evidence="2">Sxm20200214</strain>
        <tissue evidence="2">Leaf</tissue>
    </source>
</reference>
<sequence length="127" mass="15064">MIAEDMTVIRFPTKAWKIMNVQKHEEEKMKIQASDLELPLCLQILNDAISFFKEENKRCSEMDTQPLLKDFISGDGPFLKREEKKLQLWRENDHIPNRRFSDTKQLRCRRSKLCNSESKNFTVGLFV</sequence>
<dbReference type="Proteomes" id="UP000886595">
    <property type="component" value="Unassembled WGS sequence"/>
</dbReference>
<proteinExistence type="predicted"/>
<organism evidence="2 3">
    <name type="scientific">Brassica carinata</name>
    <name type="common">Ethiopian mustard</name>
    <name type="synonym">Abyssinian cabbage</name>
    <dbReference type="NCBI Taxonomy" id="52824"/>
    <lineage>
        <taxon>Eukaryota</taxon>
        <taxon>Viridiplantae</taxon>
        <taxon>Streptophyta</taxon>
        <taxon>Embryophyta</taxon>
        <taxon>Tracheophyta</taxon>
        <taxon>Spermatophyta</taxon>
        <taxon>Magnoliopsida</taxon>
        <taxon>eudicotyledons</taxon>
        <taxon>Gunneridae</taxon>
        <taxon>Pentapetalae</taxon>
        <taxon>rosids</taxon>
        <taxon>malvids</taxon>
        <taxon>Brassicales</taxon>
        <taxon>Brassicaceae</taxon>
        <taxon>Brassiceae</taxon>
        <taxon>Brassica</taxon>
    </lineage>
</organism>
<dbReference type="InterPro" id="IPR058673">
    <property type="entry name" value="HHO5-like_N"/>
</dbReference>
<evidence type="ECO:0000313" key="3">
    <source>
        <dbReference type="Proteomes" id="UP000886595"/>
    </source>
</evidence>
<gene>
    <name evidence="2" type="ORF">Bca52824_026814</name>
</gene>
<dbReference type="EMBL" id="JAAMPC010000006">
    <property type="protein sequence ID" value="KAG2307066.1"/>
    <property type="molecule type" value="Genomic_DNA"/>
</dbReference>
<name>A0A8X7VA20_BRACI</name>
<dbReference type="OrthoDB" id="1698172at2759"/>